<gene>
    <name evidence="2" type="ORF">FJTKL_13176</name>
</gene>
<evidence type="ECO:0000259" key="1">
    <source>
        <dbReference type="Pfam" id="PF12697"/>
    </source>
</evidence>
<evidence type="ECO:0000313" key="2">
    <source>
        <dbReference type="EMBL" id="KAL2279819.1"/>
    </source>
</evidence>
<reference evidence="2 3" key="1">
    <citation type="submission" date="2024-03" db="EMBL/GenBank/DDBJ databases">
        <title>A high-quality draft genome sequence of Diaporthe vaccinii, a causative agent of upright dieback and viscid rot disease in cranberry plants.</title>
        <authorList>
            <person name="Sarrasin M."/>
            <person name="Lang B.F."/>
            <person name="Burger G."/>
        </authorList>
    </citation>
    <scope>NUCLEOTIDE SEQUENCE [LARGE SCALE GENOMIC DNA]</scope>
    <source>
        <strain evidence="2 3">IS7</strain>
    </source>
</reference>
<dbReference type="InterPro" id="IPR000073">
    <property type="entry name" value="AB_hydrolase_1"/>
</dbReference>
<keyword evidence="3" id="KW-1185">Reference proteome</keyword>
<dbReference type="Pfam" id="PF12697">
    <property type="entry name" value="Abhydrolase_6"/>
    <property type="match status" value="1"/>
</dbReference>
<accession>A0ABR4EBN9</accession>
<evidence type="ECO:0000313" key="3">
    <source>
        <dbReference type="Proteomes" id="UP001600888"/>
    </source>
</evidence>
<proteinExistence type="predicted"/>
<protein>
    <recommendedName>
        <fullName evidence="1">AB hydrolase-1 domain-containing protein</fullName>
    </recommendedName>
</protein>
<dbReference type="Gene3D" id="3.40.50.1820">
    <property type="entry name" value="alpha/beta hydrolase"/>
    <property type="match status" value="1"/>
</dbReference>
<comment type="caution">
    <text evidence="2">The sequence shown here is derived from an EMBL/GenBank/DDBJ whole genome shotgun (WGS) entry which is preliminary data.</text>
</comment>
<dbReference type="SUPFAM" id="SSF53474">
    <property type="entry name" value="alpha/beta-Hydrolases"/>
    <property type="match status" value="1"/>
</dbReference>
<dbReference type="InterPro" id="IPR029058">
    <property type="entry name" value="AB_hydrolase_fold"/>
</dbReference>
<dbReference type="Proteomes" id="UP001600888">
    <property type="component" value="Unassembled WGS sequence"/>
</dbReference>
<organism evidence="2 3">
    <name type="scientific">Diaporthe vaccinii</name>
    <dbReference type="NCBI Taxonomy" id="105482"/>
    <lineage>
        <taxon>Eukaryota</taxon>
        <taxon>Fungi</taxon>
        <taxon>Dikarya</taxon>
        <taxon>Ascomycota</taxon>
        <taxon>Pezizomycotina</taxon>
        <taxon>Sordariomycetes</taxon>
        <taxon>Sordariomycetidae</taxon>
        <taxon>Diaporthales</taxon>
        <taxon>Diaporthaceae</taxon>
        <taxon>Diaporthe</taxon>
        <taxon>Diaporthe eres species complex</taxon>
    </lineage>
</organism>
<dbReference type="EMBL" id="JBAWTH010000072">
    <property type="protein sequence ID" value="KAL2279819.1"/>
    <property type="molecule type" value="Genomic_DNA"/>
</dbReference>
<name>A0ABR4EBN9_9PEZI</name>
<feature type="domain" description="AB hydrolase-1" evidence="1">
    <location>
        <begin position="99"/>
        <end position="359"/>
    </location>
</feature>
<sequence>MLYTPSSPLRAALVLASLASARKCTDLTVDVPVVSRNAVFNRTAPTDNIEVTNFVLDLTRQDHNLTNEALTGYTTIEKTYSVAATYCEPDDGPSTTVQLLTHGIGFDRTYWDLSINAYNYSYAAVANDEYGYSTFAWDRLGIAQSDHGDAVNEIQSSLEIAALKTLTDQLREGSIDGIGCGFDKVVHVGHSFGSIQSYSLAVLHPGASDGLVLTGFSQASQFSAYFALGADLVSANGLLPFVTYPDGYLASGNPSGVQTDFFAPGAFDPALLALASTSGKPVTVGELLTLAGATAQPNPLTGPVLIITGSRDIPFCGGDCLLTGSSLPNFLEKSKPLFPSASKFEAVVVEGAGHGLNLEYSHPFTYSKILDFVTQNVGSSCWFLWEDTSRALRYAPISMSR</sequence>